<protein>
    <submittedName>
        <fullName evidence="1">Uncharacterized protein</fullName>
    </submittedName>
</protein>
<proteinExistence type="predicted"/>
<dbReference type="SUPFAM" id="SSF55486">
    <property type="entry name" value="Metalloproteases ('zincins'), catalytic domain"/>
    <property type="match status" value="1"/>
</dbReference>
<organism evidence="1 2">
    <name type="scientific">Candidatus Avelusimicrobium gallicola</name>
    <dbReference type="NCBI Taxonomy" id="2562704"/>
    <lineage>
        <taxon>Bacteria</taxon>
        <taxon>Pseudomonadati</taxon>
        <taxon>Elusimicrobiota</taxon>
        <taxon>Elusimicrobia</taxon>
        <taxon>Elusimicrobiales</taxon>
        <taxon>Elusimicrobiaceae</taxon>
        <taxon>Candidatus Avelusimicrobium</taxon>
    </lineage>
</organism>
<gene>
    <name evidence="1" type="ORF">E7027_01085</name>
</gene>
<reference evidence="1" key="1">
    <citation type="submission" date="2019-04" db="EMBL/GenBank/DDBJ databases">
        <title>Evolution of Biomass-Degrading Anaerobic Consortia Revealed by Metagenomics.</title>
        <authorList>
            <person name="Peng X."/>
        </authorList>
    </citation>
    <scope>NUCLEOTIDE SEQUENCE</scope>
    <source>
        <strain evidence="1">SIG66</strain>
    </source>
</reference>
<name>A0A928HFK6_9BACT</name>
<evidence type="ECO:0000313" key="2">
    <source>
        <dbReference type="Proteomes" id="UP000725649"/>
    </source>
</evidence>
<dbReference type="Proteomes" id="UP000725649">
    <property type="component" value="Unassembled WGS sequence"/>
</dbReference>
<sequence length="413" mass="47759">MKKVEKNFQQWLTETEKMIRTTHREADFADVLKILATHKLKLKPVKQGKPDITFLFSIYPGGGLYNKDTDYGIRIPNPFYSEEPEYQKTDYLLTHEFGHFWGLSDRYFEGANNSSVEYSTSGDINSKAIMSDGKDFTCDDIDGFINVMDWHIAQIKGQFPKRAQQGWKGFCENRYYKNAREINRKEHFLGLKTISFNSDGSVKESKEASLPNFLFGDSKLLSVDLEGVQRVPLAKSGYVEVDFTQLRNNYRVKIKGGTADFVALESTAQYDGNAWAVDTSHFTWGSAYQEILQIENNRCVYRKLNGVFQNSQIIFSDSYTQVKAEGDFTLRKAPNDPFHLTWSENKKTNEHEIGVRNSRVDYRFTNTQDILNHEGLSRYQPLSIHQRVSSLQTEISRAEQTCRFFERLQYSLL</sequence>
<accession>A0A928HFK6</accession>
<comment type="caution">
    <text evidence="1">The sequence shown here is derived from an EMBL/GenBank/DDBJ whole genome shotgun (WGS) entry which is preliminary data.</text>
</comment>
<dbReference type="AlphaFoldDB" id="A0A928HFK6"/>
<evidence type="ECO:0000313" key="1">
    <source>
        <dbReference type="EMBL" id="MBE6420731.1"/>
    </source>
</evidence>
<dbReference type="EMBL" id="SUVG01000001">
    <property type="protein sequence ID" value="MBE6420731.1"/>
    <property type="molecule type" value="Genomic_DNA"/>
</dbReference>